<organism evidence="4 5">
    <name type="scientific">Helobdella robusta</name>
    <name type="common">Californian leech</name>
    <dbReference type="NCBI Taxonomy" id="6412"/>
    <lineage>
        <taxon>Eukaryota</taxon>
        <taxon>Metazoa</taxon>
        <taxon>Spiralia</taxon>
        <taxon>Lophotrochozoa</taxon>
        <taxon>Annelida</taxon>
        <taxon>Clitellata</taxon>
        <taxon>Hirudinea</taxon>
        <taxon>Rhynchobdellida</taxon>
        <taxon>Glossiphoniidae</taxon>
        <taxon>Helobdella</taxon>
    </lineage>
</organism>
<keyword evidence="1" id="KW-0812">Transmembrane</keyword>
<dbReference type="EnsemblMetazoa" id="HelroT161959">
    <property type="protein sequence ID" value="HelroP161959"/>
    <property type="gene ID" value="HelroG161959"/>
</dbReference>
<keyword evidence="1" id="KW-1133">Transmembrane helix</keyword>
<evidence type="ECO:0000313" key="4">
    <source>
        <dbReference type="EnsemblMetazoa" id="HelroP161959"/>
    </source>
</evidence>
<name>T1ES32_HELRO</name>
<reference evidence="4" key="3">
    <citation type="submission" date="2015-06" db="UniProtKB">
        <authorList>
            <consortium name="EnsemblMetazoa"/>
        </authorList>
    </citation>
    <scope>IDENTIFICATION</scope>
</reference>
<dbReference type="HOGENOM" id="CLU_977529_0_0_1"/>
<reference evidence="5" key="1">
    <citation type="submission" date="2012-12" db="EMBL/GenBank/DDBJ databases">
        <authorList>
            <person name="Hellsten U."/>
            <person name="Grimwood J."/>
            <person name="Chapman J.A."/>
            <person name="Shapiro H."/>
            <person name="Aerts A."/>
            <person name="Otillar R.P."/>
            <person name="Terry A.Y."/>
            <person name="Boore J.L."/>
            <person name="Simakov O."/>
            <person name="Marletaz F."/>
            <person name="Cho S.-J."/>
            <person name="Edsinger-Gonzales E."/>
            <person name="Havlak P."/>
            <person name="Kuo D.-H."/>
            <person name="Larsson T."/>
            <person name="Lv J."/>
            <person name="Arendt D."/>
            <person name="Savage R."/>
            <person name="Osoegawa K."/>
            <person name="de Jong P."/>
            <person name="Lindberg D.R."/>
            <person name="Seaver E.C."/>
            <person name="Weisblat D.A."/>
            <person name="Putnam N.H."/>
            <person name="Grigoriev I.V."/>
            <person name="Rokhsar D.S."/>
        </authorList>
    </citation>
    <scope>NUCLEOTIDE SEQUENCE</scope>
</reference>
<dbReference type="EMBL" id="KB096742">
    <property type="protein sequence ID" value="ESO02668.1"/>
    <property type="molecule type" value="Genomic_DNA"/>
</dbReference>
<keyword evidence="1" id="KW-0472">Membrane</keyword>
<reference evidence="3 5" key="2">
    <citation type="journal article" date="2013" name="Nature">
        <title>Insights into bilaterian evolution from three spiralian genomes.</title>
        <authorList>
            <person name="Simakov O."/>
            <person name="Marletaz F."/>
            <person name="Cho S.J."/>
            <person name="Edsinger-Gonzales E."/>
            <person name="Havlak P."/>
            <person name="Hellsten U."/>
            <person name="Kuo D.H."/>
            <person name="Larsson T."/>
            <person name="Lv J."/>
            <person name="Arendt D."/>
            <person name="Savage R."/>
            <person name="Osoegawa K."/>
            <person name="de Jong P."/>
            <person name="Grimwood J."/>
            <person name="Chapman J.A."/>
            <person name="Shapiro H."/>
            <person name="Aerts A."/>
            <person name="Otillar R.P."/>
            <person name="Terry A.Y."/>
            <person name="Boore J.L."/>
            <person name="Grigoriev I.V."/>
            <person name="Lindberg D.R."/>
            <person name="Seaver E.C."/>
            <person name="Weisblat D.A."/>
            <person name="Putnam N.H."/>
            <person name="Rokhsar D.S."/>
        </authorList>
    </citation>
    <scope>NUCLEOTIDE SEQUENCE</scope>
</reference>
<feature type="signal peptide" evidence="2">
    <location>
        <begin position="1"/>
        <end position="22"/>
    </location>
</feature>
<evidence type="ECO:0000313" key="5">
    <source>
        <dbReference type="Proteomes" id="UP000015101"/>
    </source>
</evidence>
<dbReference type="GeneID" id="20199382"/>
<keyword evidence="2" id="KW-0732">Signal</keyword>
<sequence length="285" mass="32036">MFCCKVLLSWVILVTSVTFIRGNQIKVCQIITKQLGDNVNLSAYAPQLPNLAGKWWEMSRNVYGDDVKVTRDVTSLFIFLANNNRSVKRVIMAVEVGCSLTLQIKSYNHIKITLTLLQNGIIYGTKQKLSSDPAFDPMTVETKLAWPSGSALATDKNNNNDAVNVTCVYRLSEDDCESYKDSMTEFIHFNNKFGDIIASANSSKLDRYHHHHCQQRHQTKDKINCKVQKAKDGKKYRCECTVYVGIPNSITRTDVTDDSNDNIACLPFLVIVILLKMVVLAPGAF</sequence>
<evidence type="ECO:0000256" key="1">
    <source>
        <dbReference type="SAM" id="Phobius"/>
    </source>
</evidence>
<dbReference type="Proteomes" id="UP000015101">
    <property type="component" value="Unassembled WGS sequence"/>
</dbReference>
<feature type="chain" id="PRO_5010979997" evidence="2">
    <location>
        <begin position="23"/>
        <end position="285"/>
    </location>
</feature>
<evidence type="ECO:0000256" key="2">
    <source>
        <dbReference type="SAM" id="SignalP"/>
    </source>
</evidence>
<dbReference type="InParanoid" id="T1ES32"/>
<dbReference type="CTD" id="20199382"/>
<dbReference type="EMBL" id="AMQM01000987">
    <property type="status" value="NOT_ANNOTATED_CDS"/>
    <property type="molecule type" value="Genomic_DNA"/>
</dbReference>
<proteinExistence type="predicted"/>
<dbReference type="RefSeq" id="XP_009020076.1">
    <property type="nucleotide sequence ID" value="XM_009021828.1"/>
</dbReference>
<gene>
    <name evidence="4" type="primary">20199382</name>
    <name evidence="3" type="ORF">HELRODRAFT_161959</name>
</gene>
<dbReference type="AlphaFoldDB" id="T1ES32"/>
<keyword evidence="5" id="KW-1185">Reference proteome</keyword>
<dbReference type="KEGG" id="hro:HELRODRAFT_161959"/>
<evidence type="ECO:0000313" key="3">
    <source>
        <dbReference type="EMBL" id="ESO02668.1"/>
    </source>
</evidence>
<protein>
    <submittedName>
        <fullName evidence="3 4">Uncharacterized protein</fullName>
    </submittedName>
</protein>
<accession>T1ES32</accession>
<feature type="transmembrane region" description="Helical" evidence="1">
    <location>
        <begin position="266"/>
        <end position="284"/>
    </location>
</feature>